<evidence type="ECO:0000256" key="2">
    <source>
        <dbReference type="ARBA" id="ARBA00022801"/>
    </source>
</evidence>
<dbReference type="PROSITE" id="PS51186">
    <property type="entry name" value="GNAT"/>
    <property type="match status" value="1"/>
</dbReference>
<evidence type="ECO:0000259" key="3">
    <source>
        <dbReference type="PROSITE" id="PS51186"/>
    </source>
</evidence>
<dbReference type="Gene3D" id="3.40.50.850">
    <property type="entry name" value="Isochorismatase-like"/>
    <property type="match status" value="1"/>
</dbReference>
<dbReference type="InterPro" id="IPR036380">
    <property type="entry name" value="Isochorismatase-like_sf"/>
</dbReference>
<protein>
    <submittedName>
        <fullName evidence="4">Nicotinamidase-related amidase</fullName>
    </submittedName>
</protein>
<accession>A0A1H6LBS8</accession>
<dbReference type="Pfam" id="PF00857">
    <property type="entry name" value="Isochorismatase"/>
    <property type="match status" value="1"/>
</dbReference>
<dbReference type="SUPFAM" id="SSF55729">
    <property type="entry name" value="Acyl-CoA N-acyltransferases (Nat)"/>
    <property type="match status" value="1"/>
</dbReference>
<dbReference type="GO" id="GO:0016747">
    <property type="term" value="F:acyltransferase activity, transferring groups other than amino-acyl groups"/>
    <property type="evidence" value="ECO:0007669"/>
    <property type="project" value="InterPro"/>
</dbReference>
<evidence type="ECO:0000256" key="1">
    <source>
        <dbReference type="ARBA" id="ARBA00006336"/>
    </source>
</evidence>
<dbReference type="InterPro" id="IPR000868">
    <property type="entry name" value="Isochorismatase-like_dom"/>
</dbReference>
<dbReference type="Proteomes" id="UP000183190">
    <property type="component" value="Unassembled WGS sequence"/>
</dbReference>
<keyword evidence="2" id="KW-0378">Hydrolase</keyword>
<dbReference type="InterPro" id="IPR016181">
    <property type="entry name" value="Acyl_CoA_acyltransferase"/>
</dbReference>
<dbReference type="Pfam" id="PF13673">
    <property type="entry name" value="Acetyltransf_10"/>
    <property type="match status" value="1"/>
</dbReference>
<dbReference type="PANTHER" id="PTHR43540:SF14">
    <property type="entry name" value="ISOCHORISMATASE"/>
    <property type="match status" value="1"/>
</dbReference>
<dbReference type="InterPro" id="IPR050272">
    <property type="entry name" value="Isochorismatase-like_hydrls"/>
</dbReference>
<dbReference type="AlphaFoldDB" id="A0A1H6LBS8"/>
<organism evidence="4 5">
    <name type="scientific">Ruminococcus flavefaciens</name>
    <dbReference type="NCBI Taxonomy" id="1265"/>
    <lineage>
        <taxon>Bacteria</taxon>
        <taxon>Bacillati</taxon>
        <taxon>Bacillota</taxon>
        <taxon>Clostridia</taxon>
        <taxon>Eubacteriales</taxon>
        <taxon>Oscillospiraceae</taxon>
        <taxon>Ruminococcus</taxon>
    </lineage>
</organism>
<dbReference type="CDD" id="cd01014">
    <property type="entry name" value="nicotinamidase_related"/>
    <property type="match status" value="1"/>
</dbReference>
<proteinExistence type="inferred from homology"/>
<sequence length="336" mass="38791">MSDTALLVVDVQELITVDTLYNFAVFRDNLINLISESRKNNVEVIYVRHDDGAGEPLSMGKDGFDVADDFAPKAGEKVFDKNVNSPFRDSGLLEYLRSKGVKKLIVTGLQTDYCIDATVKCGFEHGFEMIVPENCNTTFSNDHMTGEQTYRYYNDFMWKNRYAKCVKMAEVLELIRNSDDMPKFSNGNETHIRRATEQDASRIAEILVFAKRMKYRSIFNDDAYSFGELQVLPVAKNYIENGFLDNMFLHDDGIVKGLIRIEKEEIVELYVDHFFQGQGVGSELIEYAKENYSVNYLWTIEKNTDAIRFYEAHGFQLTDTRKYEDGTTEYLVMMKR</sequence>
<dbReference type="EMBL" id="FNWV01000014">
    <property type="protein sequence ID" value="SEH82050.1"/>
    <property type="molecule type" value="Genomic_DNA"/>
</dbReference>
<dbReference type="PANTHER" id="PTHR43540">
    <property type="entry name" value="PEROXYUREIDOACRYLATE/UREIDOACRYLATE AMIDOHYDROLASE-RELATED"/>
    <property type="match status" value="1"/>
</dbReference>
<evidence type="ECO:0000313" key="5">
    <source>
        <dbReference type="Proteomes" id="UP000183190"/>
    </source>
</evidence>
<dbReference type="CDD" id="cd04301">
    <property type="entry name" value="NAT_SF"/>
    <property type="match status" value="1"/>
</dbReference>
<reference evidence="4 5" key="1">
    <citation type="submission" date="2016-10" db="EMBL/GenBank/DDBJ databases">
        <authorList>
            <person name="de Groot N.N."/>
        </authorList>
    </citation>
    <scope>NUCLEOTIDE SEQUENCE [LARGE SCALE GENOMIC DNA]</scope>
    <source>
        <strain evidence="4 5">YAD2003</strain>
    </source>
</reference>
<dbReference type="InterPro" id="IPR000182">
    <property type="entry name" value="GNAT_dom"/>
</dbReference>
<evidence type="ECO:0000313" key="4">
    <source>
        <dbReference type="EMBL" id="SEH82050.1"/>
    </source>
</evidence>
<comment type="similarity">
    <text evidence="1">Belongs to the isochorismatase family.</text>
</comment>
<gene>
    <name evidence="4" type="ORF">SAMN02910265_02888</name>
</gene>
<dbReference type="SUPFAM" id="SSF52499">
    <property type="entry name" value="Isochorismatase-like hydrolases"/>
    <property type="match status" value="1"/>
</dbReference>
<feature type="domain" description="N-acetyltransferase" evidence="3">
    <location>
        <begin position="190"/>
        <end position="336"/>
    </location>
</feature>
<dbReference type="Gene3D" id="3.40.630.30">
    <property type="match status" value="1"/>
</dbReference>
<dbReference type="GO" id="GO:0016787">
    <property type="term" value="F:hydrolase activity"/>
    <property type="evidence" value="ECO:0007669"/>
    <property type="project" value="UniProtKB-KW"/>
</dbReference>
<name>A0A1H6LBS8_RUMFL</name>